<proteinExistence type="predicted"/>
<evidence type="ECO:0000313" key="2">
    <source>
        <dbReference type="EMBL" id="CDW22666.1"/>
    </source>
</evidence>
<feature type="non-terminal residue" evidence="2">
    <location>
        <position position="1"/>
    </location>
</feature>
<name>A0A0K2TB19_LEPSM</name>
<dbReference type="AlphaFoldDB" id="A0A0K2TB19"/>
<organism evidence="2">
    <name type="scientific">Lepeophtheirus salmonis</name>
    <name type="common">Salmon louse</name>
    <name type="synonym">Caligus salmonis</name>
    <dbReference type="NCBI Taxonomy" id="72036"/>
    <lineage>
        <taxon>Eukaryota</taxon>
        <taxon>Metazoa</taxon>
        <taxon>Ecdysozoa</taxon>
        <taxon>Arthropoda</taxon>
        <taxon>Crustacea</taxon>
        <taxon>Multicrustacea</taxon>
        <taxon>Hexanauplia</taxon>
        <taxon>Copepoda</taxon>
        <taxon>Siphonostomatoida</taxon>
        <taxon>Caligidae</taxon>
        <taxon>Lepeophtheirus</taxon>
    </lineage>
</organism>
<reference evidence="2" key="1">
    <citation type="submission" date="2014-05" db="EMBL/GenBank/DDBJ databases">
        <authorList>
            <person name="Chronopoulou M."/>
        </authorList>
    </citation>
    <scope>NUCLEOTIDE SEQUENCE</scope>
    <source>
        <tissue evidence="2">Whole organism</tissue>
    </source>
</reference>
<dbReference type="EMBL" id="HACA01005305">
    <property type="protein sequence ID" value="CDW22666.1"/>
    <property type="molecule type" value="Transcribed_RNA"/>
</dbReference>
<keyword evidence="1" id="KW-0812">Transmembrane</keyword>
<keyword evidence="1" id="KW-0472">Membrane</keyword>
<sequence>RTLIQKRNLIRKNGNAGTLNFYKLTASILYFILTLYAQHSKICSLRSHPSVNSGNSPLPSFKYSIRAKFTTSSTQ</sequence>
<accession>A0A0K2TB19</accession>
<feature type="transmembrane region" description="Helical" evidence="1">
    <location>
        <begin position="21"/>
        <end position="39"/>
    </location>
</feature>
<protein>
    <submittedName>
        <fullName evidence="2">Uncharacterized protein</fullName>
    </submittedName>
</protein>
<keyword evidence="1" id="KW-1133">Transmembrane helix</keyword>
<evidence type="ECO:0000256" key="1">
    <source>
        <dbReference type="SAM" id="Phobius"/>
    </source>
</evidence>